<organism evidence="3">
    <name type="scientific">Kwoniella dejecticola CBS 10117</name>
    <dbReference type="NCBI Taxonomy" id="1296121"/>
    <lineage>
        <taxon>Eukaryota</taxon>
        <taxon>Fungi</taxon>
        <taxon>Dikarya</taxon>
        <taxon>Basidiomycota</taxon>
        <taxon>Agaricomycotina</taxon>
        <taxon>Tremellomycetes</taxon>
        <taxon>Tremellales</taxon>
        <taxon>Cryptococcaceae</taxon>
        <taxon>Kwoniella</taxon>
    </lineage>
</organism>
<dbReference type="VEuPathDB" id="FungiDB:I303_05301"/>
<accession>A0A1A6A312</accession>
<keyword evidence="5" id="KW-1185">Reference proteome</keyword>
<evidence type="ECO:0000256" key="1">
    <source>
        <dbReference type="ARBA" id="ARBA00022737"/>
    </source>
</evidence>
<protein>
    <submittedName>
        <fullName evidence="3">Uncharacterized protein</fullName>
    </submittedName>
</protein>
<dbReference type="KEGG" id="kdj:28969000"/>
<dbReference type="GeneID" id="28969000"/>
<keyword evidence="1" id="KW-0677">Repeat</keyword>
<dbReference type="InterPro" id="IPR050667">
    <property type="entry name" value="PPR-containing_protein"/>
</dbReference>
<evidence type="ECO:0000256" key="2">
    <source>
        <dbReference type="SAM" id="MobiDB-lite"/>
    </source>
</evidence>
<evidence type="ECO:0000313" key="3">
    <source>
        <dbReference type="EMBL" id="OBR84443.1"/>
    </source>
</evidence>
<dbReference type="PANTHER" id="PTHR47939">
    <property type="entry name" value="MEMBRANE-ASSOCIATED SALT-INDUCIBLE PROTEIN-LIKE"/>
    <property type="match status" value="1"/>
</dbReference>
<dbReference type="Proteomes" id="UP000078595">
    <property type="component" value="Chromosome 6"/>
</dbReference>
<name>A0A1A6A312_9TREE</name>
<gene>
    <name evidence="3" type="ORF">I303_05301</name>
    <name evidence="4" type="ORF">I303_105251</name>
</gene>
<evidence type="ECO:0000313" key="5">
    <source>
        <dbReference type="Proteomes" id="UP000078595"/>
    </source>
</evidence>
<dbReference type="OrthoDB" id="185373at2759"/>
<sequence>MSNKVKVVTYLKTTSRPLLSSSSRILINTSRPTLKASPAHCPIRHDPNLPGCSKWFSSSASQNSIPRRTFFDSNTSNAPAIQLQQYSKKNATIAQVDSYNEEHIDQASSISGRQKQIFKSPHLPLPPSLPYSPNSFPLKRHLEILSLSIYSSGPDESWTIYQSLHPTLRPYIPDEAFRSLLIHQADHTQQPRAWNRVKALLRLAKKCRMSLSEIGSESLIKVFRLGARRFRDPRSSQEQKDEIYRIIRKVYSTLEEILPTKHIPHEIRRGWLGIHHAILVRLRKTSRPEQLAQINSIEELALSMVKNGGAVGLGHYIGEILTTANKSNLKGIERSLRNLVWCIAKGVDIKINHLLKTIRRLGHFHSHDGSDGLEVLRIRIVAILEDLGIEPISNTSATLYEALDIASRRGRSRVEKALDLLQSNQLGAGGLIARGISVAMSSKLEVIVKLDTAIKLFELAIQHKESDCNALISSLTVALQKAKRSAVHSEDIDKMIIRYVRTLHEAQITPALPSESIIALFRLIISTVPSSEGYILSRKIYQYARSSSPPFVWSRQNVSSWQKLFRYSLTSPNLHLHFASRLYTDLMADGVPIRRTDALMLIRAIGLKASPSRAVLLERHIKDYLWSKYGSTSPLILALVQGLTQGGVRDTQLALDLAQRLSEGKPLSSSVVEIIVGQLSKSTNPQDRIKIFHLLEQMSTNENSIKNYNTVLSYLVTSSRRISDTTTGTLNHAESLSYAIYLYKEMINRGIKPNARTISTMMRSLIDSGYLESALSIFNACVKEKILIKSSMAGRLMVNLAMHNRLTEAYNTESAWRRLMKEKYEKHQVWDKGVIGARVLIDIKNGKEVNLDEIAKKTGWEGRAGFLKFLDSLKPFTPPRNPQAQEEEEKEENPTRPGTSTVIVLLG</sequence>
<proteinExistence type="predicted"/>
<evidence type="ECO:0000313" key="4">
    <source>
        <dbReference type="EMBL" id="WWC62654.1"/>
    </source>
</evidence>
<dbReference type="Gene3D" id="1.25.40.10">
    <property type="entry name" value="Tetratricopeptide repeat domain"/>
    <property type="match status" value="1"/>
</dbReference>
<dbReference type="InterPro" id="IPR011990">
    <property type="entry name" value="TPR-like_helical_dom_sf"/>
</dbReference>
<feature type="region of interest" description="Disordered" evidence="2">
    <location>
        <begin position="875"/>
        <end position="901"/>
    </location>
</feature>
<reference evidence="4" key="2">
    <citation type="submission" date="2013-07" db="EMBL/GenBank/DDBJ databases">
        <authorList>
            <consortium name="The Broad Institute Genome Sequencing Platform"/>
            <person name="Cuomo C."/>
            <person name="Litvintseva A."/>
            <person name="Chen Y."/>
            <person name="Heitman J."/>
            <person name="Sun S."/>
            <person name="Springer D."/>
            <person name="Dromer F."/>
            <person name="Young S.K."/>
            <person name="Zeng Q."/>
            <person name="Gargeya S."/>
            <person name="Fitzgerald M."/>
            <person name="Abouelleil A."/>
            <person name="Alvarado L."/>
            <person name="Berlin A.M."/>
            <person name="Chapman S.B."/>
            <person name="Dewar J."/>
            <person name="Goldberg J."/>
            <person name="Griggs A."/>
            <person name="Gujja S."/>
            <person name="Hansen M."/>
            <person name="Howarth C."/>
            <person name="Imamovic A."/>
            <person name="Larimer J."/>
            <person name="McCowan C."/>
            <person name="Murphy C."/>
            <person name="Pearson M."/>
            <person name="Priest M."/>
            <person name="Roberts A."/>
            <person name="Saif S."/>
            <person name="Shea T."/>
            <person name="Sykes S."/>
            <person name="Wortman J."/>
            <person name="Nusbaum C."/>
            <person name="Birren B."/>
        </authorList>
    </citation>
    <scope>NUCLEOTIDE SEQUENCE</scope>
    <source>
        <strain evidence="4">CBS 10117</strain>
    </source>
</reference>
<reference evidence="3" key="1">
    <citation type="submission" date="2013-07" db="EMBL/GenBank/DDBJ databases">
        <title>The Genome Sequence of Cryptococcus dejecticola CBS10117.</title>
        <authorList>
            <consortium name="The Broad Institute Genome Sequencing Platform"/>
            <person name="Cuomo C."/>
            <person name="Litvintseva A."/>
            <person name="Chen Y."/>
            <person name="Heitman J."/>
            <person name="Sun S."/>
            <person name="Springer D."/>
            <person name="Dromer F."/>
            <person name="Young S.K."/>
            <person name="Zeng Q."/>
            <person name="Gargeya S."/>
            <person name="Fitzgerald M."/>
            <person name="Abouelleil A."/>
            <person name="Alvarado L."/>
            <person name="Berlin A.M."/>
            <person name="Chapman S.B."/>
            <person name="Dewar J."/>
            <person name="Goldberg J."/>
            <person name="Griggs A."/>
            <person name="Gujja S."/>
            <person name="Hansen M."/>
            <person name="Howarth C."/>
            <person name="Imamovic A."/>
            <person name="Larimer J."/>
            <person name="McCowan C."/>
            <person name="Murphy C."/>
            <person name="Pearson M."/>
            <person name="Priest M."/>
            <person name="Roberts A."/>
            <person name="Saif S."/>
            <person name="Shea T."/>
            <person name="Sykes S."/>
            <person name="Wortman J."/>
            <person name="Nusbaum C."/>
            <person name="Birren B."/>
        </authorList>
    </citation>
    <scope>NUCLEOTIDE SEQUENCE [LARGE SCALE GENOMIC DNA]</scope>
    <source>
        <strain evidence="3">CBS 10117</strain>
    </source>
</reference>
<dbReference type="AlphaFoldDB" id="A0A1A6A312"/>
<dbReference type="RefSeq" id="XP_018262285.1">
    <property type="nucleotide sequence ID" value="XM_018408594.1"/>
</dbReference>
<dbReference type="EMBL" id="KI894032">
    <property type="protein sequence ID" value="OBR84443.1"/>
    <property type="molecule type" value="Genomic_DNA"/>
</dbReference>
<reference evidence="4" key="3">
    <citation type="submission" date="2024-02" db="EMBL/GenBank/DDBJ databases">
        <title>Comparative genomics of Cryptococcus and Kwoniella reveals pathogenesis evolution and contrasting modes of karyotype evolution via chromosome fusion or intercentromeric recombination.</title>
        <authorList>
            <person name="Coelho M.A."/>
            <person name="David-Palma M."/>
            <person name="Shea T."/>
            <person name="Bowers K."/>
            <person name="McGinley-Smith S."/>
            <person name="Mohammad A.W."/>
            <person name="Gnirke A."/>
            <person name="Yurkov A.M."/>
            <person name="Nowrousian M."/>
            <person name="Sun S."/>
            <person name="Cuomo C.A."/>
            <person name="Heitman J."/>
        </authorList>
    </citation>
    <scope>NUCLEOTIDE SEQUENCE</scope>
    <source>
        <strain evidence="4">CBS 10117</strain>
    </source>
</reference>
<dbReference type="EMBL" id="CP144535">
    <property type="protein sequence ID" value="WWC62654.1"/>
    <property type="molecule type" value="Genomic_DNA"/>
</dbReference>
<dbReference type="STRING" id="1296121.A0A1A6A312"/>
<dbReference type="PANTHER" id="PTHR47939:SF13">
    <property type="entry name" value="OS03G0201400 PROTEIN"/>
    <property type="match status" value="1"/>
</dbReference>